<feature type="domain" description="AAA+ ATPase" evidence="2">
    <location>
        <begin position="209"/>
        <end position="352"/>
    </location>
</feature>
<sequence>MVNIGTQTDLTTNLSGKDFPEKSLGRIFPDFDSFRKELEKKLEINKIIKIDRTETEKVTSSDKGGKTTTGDGLKYQVMSKELTGKTNQHGTVSTFDQRGNTIITTQKGINYMPLGRILGVLSQLQIDFSKALQVYHEENEKEYSKLPDTSNRKPRVAIRIKYGEKLLKGYQKELKRGGKFKLITAEEFMARIRGEREGFQKVTGGEKPQQLMVGLLGDPGLGKTYICQAIGKALGNGYYRISLNGKNSSAVIYGNSMDNPGAEMGGIVKAMAENKSQFTVVFFDEIEKAGKEAKDAIGEPTDRTGNAEFKDAFFDFPTPCNNLMFFCALNYAEELPDFIRDRFTMITVKPPTYQQRIDILRALEELFKKALTKTMSIRGAKDNIASLINIMREKEFNDVGDKRRGIPPCPHGEEKEKTGTSTKTHRQGCNCFMNNLHRVPGWKENMGDK</sequence>
<proteinExistence type="predicted"/>
<comment type="caution">
    <text evidence="3">The sequence shown here is derived from an EMBL/GenBank/DDBJ whole genome shotgun (WGS) entry which is preliminary data.</text>
</comment>
<feature type="region of interest" description="Disordered" evidence="1">
    <location>
        <begin position="399"/>
        <end position="425"/>
    </location>
</feature>
<reference evidence="3 4" key="1">
    <citation type="submission" date="2018-06" db="EMBL/GenBank/DDBJ databases">
        <title>Comparative genomics reveals the genomic features of Rhizophagus irregularis, R. cerebriforme, R. diaphanum and Gigaspora rosea, and their symbiotic lifestyle signature.</title>
        <authorList>
            <person name="Morin E."/>
            <person name="San Clemente H."/>
            <person name="Chen E.C.H."/>
            <person name="De La Providencia I."/>
            <person name="Hainaut M."/>
            <person name="Kuo A."/>
            <person name="Kohler A."/>
            <person name="Murat C."/>
            <person name="Tang N."/>
            <person name="Roy S."/>
            <person name="Loubradou J."/>
            <person name="Henrissat B."/>
            <person name="Grigoriev I.V."/>
            <person name="Corradi N."/>
            <person name="Roux C."/>
            <person name="Martin F.M."/>
        </authorList>
    </citation>
    <scope>NUCLEOTIDE SEQUENCE [LARGE SCALE GENOMIC DNA]</scope>
    <source>
        <strain evidence="3 4">DAOM 227022</strain>
    </source>
</reference>
<dbReference type="Pfam" id="PF00004">
    <property type="entry name" value="AAA"/>
    <property type="match status" value="1"/>
</dbReference>
<dbReference type="SUPFAM" id="SSF52540">
    <property type="entry name" value="P-loop containing nucleoside triphosphate hydrolases"/>
    <property type="match status" value="1"/>
</dbReference>
<dbReference type="GO" id="GO:0004176">
    <property type="term" value="F:ATP-dependent peptidase activity"/>
    <property type="evidence" value="ECO:0007669"/>
    <property type="project" value="InterPro"/>
</dbReference>
<evidence type="ECO:0000313" key="4">
    <source>
        <dbReference type="Proteomes" id="UP000265703"/>
    </source>
</evidence>
<dbReference type="InterPro" id="IPR027065">
    <property type="entry name" value="Lon_Prtase"/>
</dbReference>
<dbReference type="GO" id="GO:0005524">
    <property type="term" value="F:ATP binding"/>
    <property type="evidence" value="ECO:0007669"/>
    <property type="project" value="InterPro"/>
</dbReference>
<accession>A0A397SCX6</accession>
<dbReference type="Proteomes" id="UP000265703">
    <property type="component" value="Unassembled WGS sequence"/>
</dbReference>
<gene>
    <name evidence="3" type="ORF">C1645_838439</name>
</gene>
<evidence type="ECO:0000256" key="1">
    <source>
        <dbReference type="SAM" id="MobiDB-lite"/>
    </source>
</evidence>
<dbReference type="InterPro" id="IPR003959">
    <property type="entry name" value="ATPase_AAA_core"/>
</dbReference>
<dbReference type="Gene3D" id="3.40.50.300">
    <property type="entry name" value="P-loop containing nucleotide triphosphate hydrolases"/>
    <property type="match status" value="1"/>
</dbReference>
<dbReference type="GO" id="GO:0004252">
    <property type="term" value="F:serine-type endopeptidase activity"/>
    <property type="evidence" value="ECO:0007669"/>
    <property type="project" value="InterPro"/>
</dbReference>
<keyword evidence="4" id="KW-1185">Reference proteome</keyword>
<dbReference type="InterPro" id="IPR027417">
    <property type="entry name" value="P-loop_NTPase"/>
</dbReference>
<keyword evidence="3" id="KW-0378">Hydrolase</keyword>
<dbReference type="AlphaFoldDB" id="A0A397SCX6"/>
<dbReference type="EMBL" id="QKYT01000938">
    <property type="protein sequence ID" value="RIA80581.1"/>
    <property type="molecule type" value="Genomic_DNA"/>
</dbReference>
<dbReference type="InterPro" id="IPR003593">
    <property type="entry name" value="AAA+_ATPase"/>
</dbReference>
<protein>
    <submittedName>
        <fullName evidence="3">P-loop containing nucleoside triphosphate hydrolase protein</fullName>
    </submittedName>
</protein>
<dbReference type="SMART" id="SM00382">
    <property type="entry name" value="AAA"/>
    <property type="match status" value="1"/>
</dbReference>
<dbReference type="PANTHER" id="PTHR43718:SF2">
    <property type="entry name" value="LON PROTEASE HOMOLOG, MITOCHONDRIAL"/>
    <property type="match status" value="1"/>
</dbReference>
<dbReference type="GO" id="GO:0006515">
    <property type="term" value="P:protein quality control for misfolded or incompletely synthesized proteins"/>
    <property type="evidence" value="ECO:0007669"/>
    <property type="project" value="TreeGrafter"/>
</dbReference>
<dbReference type="PANTHER" id="PTHR43718">
    <property type="entry name" value="LON PROTEASE"/>
    <property type="match status" value="1"/>
</dbReference>
<evidence type="ECO:0000313" key="3">
    <source>
        <dbReference type="EMBL" id="RIA80581.1"/>
    </source>
</evidence>
<evidence type="ECO:0000259" key="2">
    <source>
        <dbReference type="SMART" id="SM00382"/>
    </source>
</evidence>
<dbReference type="OrthoDB" id="2416790at2759"/>
<name>A0A397SCX6_9GLOM</name>
<dbReference type="GO" id="GO:0016887">
    <property type="term" value="F:ATP hydrolysis activity"/>
    <property type="evidence" value="ECO:0007669"/>
    <property type="project" value="InterPro"/>
</dbReference>
<organism evidence="3 4">
    <name type="scientific">Glomus cerebriforme</name>
    <dbReference type="NCBI Taxonomy" id="658196"/>
    <lineage>
        <taxon>Eukaryota</taxon>
        <taxon>Fungi</taxon>
        <taxon>Fungi incertae sedis</taxon>
        <taxon>Mucoromycota</taxon>
        <taxon>Glomeromycotina</taxon>
        <taxon>Glomeromycetes</taxon>
        <taxon>Glomerales</taxon>
        <taxon>Glomeraceae</taxon>
        <taxon>Glomus</taxon>
    </lineage>
</organism>
<dbReference type="STRING" id="658196.A0A397SCX6"/>